<dbReference type="InterPro" id="IPR038670">
    <property type="entry name" value="HslJ-like_sf"/>
</dbReference>
<dbReference type="PANTHER" id="PTHR35535:SF1">
    <property type="entry name" value="HEAT SHOCK PROTEIN HSLJ"/>
    <property type="match status" value="1"/>
</dbReference>
<dbReference type="AlphaFoldDB" id="A0A1A7BYF8"/>
<evidence type="ECO:0000259" key="2">
    <source>
        <dbReference type="Pfam" id="PF03724"/>
    </source>
</evidence>
<evidence type="ECO:0000313" key="4">
    <source>
        <dbReference type="Proteomes" id="UP000092713"/>
    </source>
</evidence>
<keyword evidence="3" id="KW-0346">Stress response</keyword>
<organism evidence="3 4">
    <name type="scientific">Janthinobacterium psychrotolerans</name>
    <dbReference type="NCBI Taxonomy" id="1747903"/>
    <lineage>
        <taxon>Bacteria</taxon>
        <taxon>Pseudomonadati</taxon>
        <taxon>Pseudomonadota</taxon>
        <taxon>Betaproteobacteria</taxon>
        <taxon>Burkholderiales</taxon>
        <taxon>Oxalobacteraceae</taxon>
        <taxon>Janthinobacterium</taxon>
    </lineage>
</organism>
<dbReference type="Gene3D" id="2.40.128.270">
    <property type="match status" value="1"/>
</dbReference>
<gene>
    <name evidence="3" type="ORF">ASR47_1006157</name>
</gene>
<keyword evidence="1" id="KW-0732">Signal</keyword>
<name>A0A1A7BYF8_9BURK</name>
<reference evidence="3 4" key="1">
    <citation type="submission" date="2016-04" db="EMBL/GenBank/DDBJ databases">
        <title>Draft genome sequence of Janthinobacterium psychrotolerans sp. nov., isolated from freshwater sediments in Denmark.</title>
        <authorList>
            <person name="Gong X."/>
            <person name="Skrivergaard S."/>
            <person name="Korsgaard B.S."/>
            <person name="Schreiber L."/>
            <person name="Marshall I.P."/>
            <person name="Finster K."/>
            <person name="Schramm A."/>
        </authorList>
    </citation>
    <scope>NUCLEOTIDE SEQUENCE [LARGE SCALE GENOMIC DNA]</scope>
    <source>
        <strain evidence="3 4">S3-2</strain>
    </source>
</reference>
<dbReference type="RefSeq" id="WP_171898965.1">
    <property type="nucleotide sequence ID" value="NZ_LOCQ01000057.1"/>
</dbReference>
<dbReference type="PROSITE" id="PS51257">
    <property type="entry name" value="PROKAR_LIPOPROTEIN"/>
    <property type="match status" value="1"/>
</dbReference>
<feature type="chain" id="PRO_5008355441" evidence="1">
    <location>
        <begin position="22"/>
        <end position="156"/>
    </location>
</feature>
<dbReference type="PANTHER" id="PTHR35535">
    <property type="entry name" value="HEAT SHOCK PROTEIN HSLJ"/>
    <property type="match status" value="1"/>
</dbReference>
<feature type="signal peptide" evidence="1">
    <location>
        <begin position="1"/>
        <end position="21"/>
    </location>
</feature>
<proteinExistence type="predicted"/>
<evidence type="ECO:0000256" key="1">
    <source>
        <dbReference type="SAM" id="SignalP"/>
    </source>
</evidence>
<dbReference type="InterPro" id="IPR005184">
    <property type="entry name" value="DUF306_Meta_HslJ"/>
</dbReference>
<comment type="caution">
    <text evidence="3">The sequence shown here is derived from an EMBL/GenBank/DDBJ whole genome shotgun (WGS) entry which is preliminary data.</text>
</comment>
<dbReference type="InterPro" id="IPR053147">
    <property type="entry name" value="Hsp_HslJ-like"/>
</dbReference>
<sequence length="156" mass="16178">MLTFSRAVSILGAAAVIAGCAQTPPASQGAGAPVASASARPAPPLAGTTWKLKQLNGQPVTRTAPRQRDVTIGFNNGRVSGHSGCNQMMGAYGTNGSSTLTFSQFAGTMMACEKADMDLENQLLKSLGTVNGYRFDGQQLLLLKDGVAVARYEAVK</sequence>
<dbReference type="STRING" id="1747903.ASR47_1006157"/>
<protein>
    <submittedName>
        <fullName evidence="3">Heat shock protein HslJ</fullName>
    </submittedName>
</protein>
<dbReference type="Pfam" id="PF03724">
    <property type="entry name" value="META"/>
    <property type="match status" value="1"/>
</dbReference>
<dbReference type="EMBL" id="LOCQ01000057">
    <property type="protein sequence ID" value="OBV38557.1"/>
    <property type="molecule type" value="Genomic_DNA"/>
</dbReference>
<dbReference type="Proteomes" id="UP000092713">
    <property type="component" value="Unassembled WGS sequence"/>
</dbReference>
<feature type="domain" description="DUF306" evidence="2">
    <location>
        <begin position="44"/>
        <end position="151"/>
    </location>
</feature>
<keyword evidence="4" id="KW-1185">Reference proteome</keyword>
<evidence type="ECO:0000313" key="3">
    <source>
        <dbReference type="EMBL" id="OBV38557.1"/>
    </source>
</evidence>
<accession>A0A1A7BYF8</accession>